<name>A0A8S4N3R1_OWEFU</name>
<keyword evidence="4" id="KW-1185">Reference proteome</keyword>
<evidence type="ECO:0000259" key="2">
    <source>
        <dbReference type="PROSITE" id="PS51233"/>
    </source>
</evidence>
<evidence type="ECO:0000313" key="4">
    <source>
        <dbReference type="Proteomes" id="UP000749559"/>
    </source>
</evidence>
<proteinExistence type="predicted"/>
<feature type="domain" description="VWFD" evidence="2">
    <location>
        <begin position="85"/>
        <end position="278"/>
    </location>
</feature>
<protein>
    <recommendedName>
        <fullName evidence="2">VWFD domain-containing protein</fullName>
    </recommendedName>
</protein>
<dbReference type="AlphaFoldDB" id="A0A8S4N3R1"/>
<sequence length="776" mass="81502">LAGSCDGNQYNDVKDSSKITGSSGTDNCNGCFIDSTEESNFVYTYTTSTGVVYEEPKEFTGTCTCGYYIEDCCVTVVPSQTTDTESESSIVDGTFTTFDGVQYELDTRGEFEFYNSSETDVYIRMTPCGLQDVCLTQVQVSTETASVVVHAPYTNTSDAVVFGDDGQEIDFTNAITTTLDENTSITKSDDNEFVVTNAGDNTETTITVNSEGTLNVVVTSLINSCSNDVSGLAGSCDDNLNNELTTGNGDYIDPTSASSEDITNVADAFNVGGSSDSESPDGGSSGTDNTNFVYNYTDDSGTTYTEPETILSSCPPGFFGADCSLVLEDESTNSETHGVATVNEDGTITTFDDVTYDVTITGEFTFANTSDGVVSVKLVPCGDTVCVTQVSVETDKGAVVVHVPYVNTSDPVIFDQDGDSVNIAPGYSVYVGDIAVSQLNSETFVVKDQTGNEVTITIIPPQDGSIDETTGEPGVNTGGTHTLKVNVTVENDGCKSLTNSLSGSCDGNVNNEFQDVNDNDVPVGMIDEDTLNVVADHNSVNANESNFVYTYTDSDGEVYTEPQTFESKCVCDFYLDSCCISVTTPSDDGSLSTTSINGENSTLTTFDGLSFSLGDGGEFDFVDVSDMNVSVKTETCSTGTCVTQVLVQTGDGNIVVVAPVDEEGNLIGEGDVVVSSGGETTSSVDTLTSNTVGNTTMEQNEDGDLIITDSDDTEITIRVSENGGLDISVSVDKTNCADMTGLTGSCDGDIDNDVVIDGEPVSVADITSGVLSENIN</sequence>
<feature type="non-terminal residue" evidence="3">
    <location>
        <position position="1"/>
    </location>
</feature>
<dbReference type="PROSITE" id="PS51233">
    <property type="entry name" value="VWFD"/>
    <property type="match status" value="2"/>
</dbReference>
<comment type="caution">
    <text evidence="3">The sequence shown here is derived from an EMBL/GenBank/DDBJ whole genome shotgun (WGS) entry which is preliminary data.</text>
</comment>
<feature type="domain" description="VWFD" evidence="2">
    <location>
        <begin position="592"/>
        <end position="776"/>
    </location>
</feature>
<dbReference type="Proteomes" id="UP000749559">
    <property type="component" value="Unassembled WGS sequence"/>
</dbReference>
<dbReference type="Pfam" id="PF00094">
    <property type="entry name" value="VWD"/>
    <property type="match status" value="1"/>
</dbReference>
<gene>
    <name evidence="3" type="ORF">OFUS_LOCUS3097</name>
</gene>
<feature type="region of interest" description="Disordered" evidence="1">
    <location>
        <begin position="268"/>
        <end position="294"/>
    </location>
</feature>
<reference evidence="3" key="1">
    <citation type="submission" date="2022-03" db="EMBL/GenBank/DDBJ databases">
        <authorList>
            <person name="Martin C."/>
        </authorList>
    </citation>
    <scope>NUCLEOTIDE SEQUENCE</scope>
</reference>
<feature type="compositionally biased region" description="Low complexity" evidence="1">
    <location>
        <begin position="272"/>
        <end position="282"/>
    </location>
</feature>
<dbReference type="EMBL" id="CAIIXF020000001">
    <property type="protein sequence ID" value="CAH1775848.1"/>
    <property type="molecule type" value="Genomic_DNA"/>
</dbReference>
<evidence type="ECO:0000313" key="3">
    <source>
        <dbReference type="EMBL" id="CAH1775848.1"/>
    </source>
</evidence>
<accession>A0A8S4N3R1</accession>
<dbReference type="InterPro" id="IPR001846">
    <property type="entry name" value="VWF_type-D"/>
</dbReference>
<evidence type="ECO:0000256" key="1">
    <source>
        <dbReference type="SAM" id="MobiDB-lite"/>
    </source>
</evidence>
<organism evidence="3 4">
    <name type="scientific">Owenia fusiformis</name>
    <name type="common">Polychaete worm</name>
    <dbReference type="NCBI Taxonomy" id="6347"/>
    <lineage>
        <taxon>Eukaryota</taxon>
        <taxon>Metazoa</taxon>
        <taxon>Spiralia</taxon>
        <taxon>Lophotrochozoa</taxon>
        <taxon>Annelida</taxon>
        <taxon>Polychaeta</taxon>
        <taxon>Sedentaria</taxon>
        <taxon>Canalipalpata</taxon>
        <taxon>Sabellida</taxon>
        <taxon>Oweniida</taxon>
        <taxon>Oweniidae</taxon>
        <taxon>Owenia</taxon>
    </lineage>
</organism>